<evidence type="ECO:0000256" key="1">
    <source>
        <dbReference type="ARBA" id="ARBA00006153"/>
    </source>
</evidence>
<comment type="cofactor">
    <cofactor evidence="3">
        <name>Zn(2+)</name>
        <dbReference type="ChEBI" id="CHEBI:29105"/>
    </cofactor>
    <text evidence="3">Binds 2 Zn(2+) ions per subunit.</text>
</comment>
<dbReference type="SUPFAM" id="SSF53187">
    <property type="entry name" value="Zn-dependent exopeptidases"/>
    <property type="match status" value="1"/>
</dbReference>
<dbReference type="InterPro" id="IPR010158">
    <property type="entry name" value="Amidase_Cbmase"/>
</dbReference>
<dbReference type="Gene3D" id="3.40.630.10">
    <property type="entry name" value="Zn peptidases"/>
    <property type="match status" value="1"/>
</dbReference>
<comment type="caution">
    <text evidence="5">The sequence shown here is derived from an EMBL/GenBank/DDBJ whole genome shotgun (WGS) entry which is preliminary data.</text>
</comment>
<dbReference type="PANTHER" id="PTHR32494:SF5">
    <property type="entry name" value="ALLANTOATE AMIDOHYDROLASE"/>
    <property type="match status" value="1"/>
</dbReference>
<dbReference type="NCBIfam" id="TIGR01879">
    <property type="entry name" value="hydantase"/>
    <property type="match status" value="1"/>
</dbReference>
<dbReference type="PANTHER" id="PTHR32494">
    <property type="entry name" value="ALLANTOATE DEIMINASE-RELATED"/>
    <property type="match status" value="1"/>
</dbReference>
<feature type="binding site" evidence="3">
    <location>
        <position position="97"/>
    </location>
    <ligand>
        <name>Zn(2+)</name>
        <dbReference type="ChEBI" id="CHEBI:29105"/>
        <label>1</label>
    </ligand>
</feature>
<dbReference type="InterPro" id="IPR002933">
    <property type="entry name" value="Peptidase_M20"/>
</dbReference>
<dbReference type="OrthoDB" id="9808195at2"/>
<dbReference type="CDD" id="cd03884">
    <property type="entry name" value="M20_bAS"/>
    <property type="match status" value="1"/>
</dbReference>
<dbReference type="GO" id="GO:0016813">
    <property type="term" value="F:hydrolase activity, acting on carbon-nitrogen (but not peptide) bonds, in linear amidines"/>
    <property type="evidence" value="ECO:0007669"/>
    <property type="project" value="InterPro"/>
</dbReference>
<dbReference type="Pfam" id="PF07687">
    <property type="entry name" value="M20_dimer"/>
    <property type="match status" value="1"/>
</dbReference>
<dbReference type="GO" id="GO:0046872">
    <property type="term" value="F:metal ion binding"/>
    <property type="evidence" value="ECO:0007669"/>
    <property type="project" value="UniProtKB-KW"/>
</dbReference>
<accession>A0A2V4UPZ3</accession>
<keyword evidence="2 5" id="KW-0378">Hydrolase</keyword>
<evidence type="ECO:0000256" key="2">
    <source>
        <dbReference type="ARBA" id="ARBA00022801"/>
    </source>
</evidence>
<dbReference type="NCBIfam" id="NF006769">
    <property type="entry name" value="PRK09290.1-3"/>
    <property type="match status" value="1"/>
</dbReference>
<name>A0A2V4UPZ3_9GAMM</name>
<evidence type="ECO:0000313" key="5">
    <source>
        <dbReference type="EMBL" id="PYE38616.1"/>
    </source>
</evidence>
<feature type="binding site" evidence="3">
    <location>
        <position position="86"/>
    </location>
    <ligand>
        <name>Zn(2+)</name>
        <dbReference type="ChEBI" id="CHEBI:29105"/>
        <label>1</label>
    </ligand>
</feature>
<sequence length="420" mass="45550">MIKNTEITANESRLWASLMDMAKVGPGIAGGSNRQALTDEDNEGRTLFKNWCETENMVVKIDELGSMFAFREGTDPNALPIMIGSHLDTQPTGGRYDGILGVLAGLEVVRSLNEHNIKTKHPIVVANWTNEEGSRFAPSMIASGVYAGKYDLEYAYNCTDPDGISVKDELTRTGWLGDMPVGEPKIHAYYEYHIEQGPILEAEDKLIGVVTHGQGLAALEVTLTGKAAHTGSTPMTMRSNASLAMAKIIHVTHDLVMDNQPNTAVSVGKIDVFPNSRNVLPSKVVFTIDIRAASQDKFDELCNQIKVKVHQISSEFDVGCSIDIVGHKDPVAFDSKLVSIIRDTTSKLGYSNIDICSGAGHDAFWIADVAPSAMIMCPCVDGISHNENEEISSEWAVAGTNVLLHAVLETAIIDNNCLFS</sequence>
<keyword evidence="3" id="KW-0862">Zinc</keyword>
<feature type="domain" description="Peptidase M20 dimerisation" evidence="4">
    <location>
        <begin position="214"/>
        <end position="310"/>
    </location>
</feature>
<dbReference type="InterPro" id="IPR011650">
    <property type="entry name" value="Peptidase_M20_dimer"/>
</dbReference>
<gene>
    <name evidence="5" type="ORF">DFP82_10620</name>
</gene>
<feature type="binding site" evidence="3">
    <location>
        <position position="193"/>
    </location>
    <ligand>
        <name>Zn(2+)</name>
        <dbReference type="ChEBI" id="CHEBI:29105"/>
        <label>1</label>
    </ligand>
</feature>
<feature type="binding site" evidence="3">
    <location>
        <position position="385"/>
    </location>
    <ligand>
        <name>Zn(2+)</name>
        <dbReference type="ChEBI" id="CHEBI:29105"/>
        <label>2</label>
    </ligand>
</feature>
<evidence type="ECO:0000256" key="3">
    <source>
        <dbReference type="PIRSR" id="PIRSR001235-1"/>
    </source>
</evidence>
<proteinExistence type="inferred from homology"/>
<dbReference type="Pfam" id="PF01546">
    <property type="entry name" value="Peptidase_M20"/>
    <property type="match status" value="1"/>
</dbReference>
<keyword evidence="6" id="KW-1185">Reference proteome</keyword>
<dbReference type="PIRSF" id="PIRSF001235">
    <property type="entry name" value="Amidase_carbamoylase"/>
    <property type="match status" value="1"/>
</dbReference>
<reference evidence="5 6" key="1">
    <citation type="submission" date="2018-06" db="EMBL/GenBank/DDBJ databases">
        <title>Genomic Encyclopedia of Type Strains, Phase III (KMG-III): the genomes of soil and plant-associated and newly described type strains.</title>
        <authorList>
            <person name="Whitman W."/>
        </authorList>
    </citation>
    <scope>NUCLEOTIDE SEQUENCE [LARGE SCALE GENOMIC DNA]</scope>
    <source>
        <strain evidence="5 6">CECT 5889</strain>
    </source>
</reference>
<comment type="similarity">
    <text evidence="1">Belongs to the peptidase M20 family.</text>
</comment>
<feature type="binding site" evidence="3">
    <location>
        <position position="132"/>
    </location>
    <ligand>
        <name>Zn(2+)</name>
        <dbReference type="ChEBI" id="CHEBI:29105"/>
        <label>2</label>
    </ligand>
</feature>
<evidence type="ECO:0000259" key="4">
    <source>
        <dbReference type="Pfam" id="PF07687"/>
    </source>
</evidence>
<dbReference type="AlphaFoldDB" id="A0A2V4UPZ3"/>
<protein>
    <submittedName>
        <fullName evidence="5">N-carbamoyl-L-amino-acid hydrolase</fullName>
    </submittedName>
</protein>
<organism evidence="5 6">
    <name type="scientific">Psychrobacter fozii</name>
    <dbReference type="NCBI Taxonomy" id="198480"/>
    <lineage>
        <taxon>Bacteria</taxon>
        <taxon>Pseudomonadati</taxon>
        <taxon>Pseudomonadota</taxon>
        <taxon>Gammaproteobacteria</taxon>
        <taxon>Moraxellales</taxon>
        <taxon>Moraxellaceae</taxon>
        <taxon>Psychrobacter</taxon>
    </lineage>
</organism>
<dbReference type="Proteomes" id="UP000247746">
    <property type="component" value="Unassembled WGS sequence"/>
</dbReference>
<keyword evidence="3" id="KW-0479">Metal-binding</keyword>
<dbReference type="Gene3D" id="3.30.70.360">
    <property type="match status" value="1"/>
</dbReference>
<dbReference type="EMBL" id="QJSU01000006">
    <property type="protein sequence ID" value="PYE38616.1"/>
    <property type="molecule type" value="Genomic_DNA"/>
</dbReference>
<dbReference type="InterPro" id="IPR036264">
    <property type="entry name" value="Bact_exopeptidase_dim_dom"/>
</dbReference>
<feature type="binding site" evidence="3">
    <location>
        <position position="97"/>
    </location>
    <ligand>
        <name>Zn(2+)</name>
        <dbReference type="ChEBI" id="CHEBI:29105"/>
        <label>2</label>
    </ligand>
</feature>
<dbReference type="SUPFAM" id="SSF55031">
    <property type="entry name" value="Bacterial exopeptidase dimerisation domain"/>
    <property type="match status" value="1"/>
</dbReference>
<dbReference type="RefSeq" id="WP_110923368.1">
    <property type="nucleotide sequence ID" value="NZ_QJSU01000006.1"/>
</dbReference>
<evidence type="ECO:0000313" key="6">
    <source>
        <dbReference type="Proteomes" id="UP000247746"/>
    </source>
</evidence>